<reference evidence="8" key="2">
    <citation type="submission" date="2021-04" db="EMBL/GenBank/DDBJ databases">
        <authorList>
            <person name="Gilroy R."/>
        </authorList>
    </citation>
    <scope>NUCLEOTIDE SEQUENCE</scope>
    <source>
        <strain evidence="8">ChiHecec2B26-446</strain>
    </source>
</reference>
<dbReference type="PANTHER" id="PTHR30349">
    <property type="entry name" value="PHAGE INTEGRASE-RELATED"/>
    <property type="match status" value="1"/>
</dbReference>
<dbReference type="Proteomes" id="UP000886752">
    <property type="component" value="Unassembled WGS sequence"/>
</dbReference>
<dbReference type="InterPro" id="IPR050090">
    <property type="entry name" value="Tyrosine_recombinase_XerCD"/>
</dbReference>
<dbReference type="Pfam" id="PF00589">
    <property type="entry name" value="Phage_integrase"/>
    <property type="match status" value="1"/>
</dbReference>
<dbReference type="Gene3D" id="1.10.150.130">
    <property type="match status" value="1"/>
</dbReference>
<dbReference type="InterPro" id="IPR011010">
    <property type="entry name" value="DNA_brk_join_enz"/>
</dbReference>
<organism evidence="8 9">
    <name type="scientific">Candidatus Desulfovibrio intestinipullorum</name>
    <dbReference type="NCBI Taxonomy" id="2838536"/>
    <lineage>
        <taxon>Bacteria</taxon>
        <taxon>Pseudomonadati</taxon>
        <taxon>Thermodesulfobacteriota</taxon>
        <taxon>Desulfovibrionia</taxon>
        <taxon>Desulfovibrionales</taxon>
        <taxon>Desulfovibrionaceae</taxon>
        <taxon>Desulfovibrio</taxon>
    </lineage>
</organism>
<comment type="caution">
    <text evidence="8">The sequence shown here is derived from an EMBL/GenBank/DDBJ whole genome shotgun (WGS) entry which is preliminary data.</text>
</comment>
<protein>
    <submittedName>
        <fullName evidence="8">Site-specific integrase</fullName>
    </submittedName>
</protein>
<dbReference type="CDD" id="cd00796">
    <property type="entry name" value="INT_Rci_Hp1_C"/>
    <property type="match status" value="1"/>
</dbReference>
<dbReference type="PROSITE" id="PS51900">
    <property type="entry name" value="CB"/>
    <property type="match status" value="1"/>
</dbReference>
<dbReference type="PROSITE" id="PS51898">
    <property type="entry name" value="TYR_RECOMBINASE"/>
    <property type="match status" value="1"/>
</dbReference>
<dbReference type="SUPFAM" id="SSF56349">
    <property type="entry name" value="DNA breaking-rejoining enzymes"/>
    <property type="match status" value="1"/>
</dbReference>
<evidence type="ECO:0000256" key="5">
    <source>
        <dbReference type="PROSITE-ProRule" id="PRU01248"/>
    </source>
</evidence>
<gene>
    <name evidence="8" type="ORF">H9894_09765</name>
</gene>
<evidence type="ECO:0000256" key="1">
    <source>
        <dbReference type="ARBA" id="ARBA00008857"/>
    </source>
</evidence>
<dbReference type="InterPro" id="IPR002104">
    <property type="entry name" value="Integrase_catalytic"/>
</dbReference>
<keyword evidence="2" id="KW-0229">DNA integration</keyword>
<evidence type="ECO:0000256" key="4">
    <source>
        <dbReference type="ARBA" id="ARBA00023172"/>
    </source>
</evidence>
<evidence type="ECO:0000256" key="3">
    <source>
        <dbReference type="ARBA" id="ARBA00023125"/>
    </source>
</evidence>
<evidence type="ECO:0000256" key="2">
    <source>
        <dbReference type="ARBA" id="ARBA00022908"/>
    </source>
</evidence>
<dbReference type="InterPro" id="IPR010998">
    <property type="entry name" value="Integrase_recombinase_N"/>
</dbReference>
<dbReference type="GO" id="GO:0003677">
    <property type="term" value="F:DNA binding"/>
    <property type="evidence" value="ECO:0007669"/>
    <property type="project" value="UniProtKB-UniRule"/>
</dbReference>
<evidence type="ECO:0000313" key="8">
    <source>
        <dbReference type="EMBL" id="HIW01453.1"/>
    </source>
</evidence>
<dbReference type="AlphaFoldDB" id="A0A9D1PZK7"/>
<sequence length="417" mass="47572">MAQERIKSARYPGVYWRESSKNRFNGRPDRCFVFCVKIEGKLKWVNVGWLSEGISEKQAAQARKDYLTHTKDFLSRQDTPCQAALSPETAQTSESSATPAKKRGCSNIKTHLATVPQVTTTQTYTLNDAVELYLSYLATDTSCGDSRDRNGYDVTFRNTLGKMPLSEIKAGQIQQIKNELLKRLAPATVLRRLSTCRAAVFYAIKQEMWTGVNPFGRDRLTMPRPQNKGERFLTPEEAKTLLVELQKRSPALHDMAWLSLKTGLRSTEIFRLQGADIDINAGVLWITEKGGNRTALHVSRQVIDKLAAYGRQPSEYIFPDRHGGKMTHISDTFERVCVKLGWNPATPQEKGKRDFRKRVWFHTLRHTFASWLAQSGKVTLYELRDLMRHKSITMTERYAHLIPAQTFKKTAIIDEIL</sequence>
<evidence type="ECO:0000259" key="6">
    <source>
        <dbReference type="PROSITE" id="PS51898"/>
    </source>
</evidence>
<dbReference type="InterPro" id="IPR013762">
    <property type="entry name" value="Integrase-like_cat_sf"/>
</dbReference>
<keyword evidence="4" id="KW-0233">DNA recombination</keyword>
<dbReference type="GO" id="GO:0006310">
    <property type="term" value="P:DNA recombination"/>
    <property type="evidence" value="ECO:0007669"/>
    <property type="project" value="UniProtKB-KW"/>
</dbReference>
<feature type="domain" description="Core-binding (CB)" evidence="7">
    <location>
        <begin position="124"/>
        <end position="204"/>
    </location>
</feature>
<proteinExistence type="inferred from homology"/>
<reference evidence="8" key="1">
    <citation type="journal article" date="2021" name="PeerJ">
        <title>Extensive microbial diversity within the chicken gut microbiome revealed by metagenomics and culture.</title>
        <authorList>
            <person name="Gilroy R."/>
            <person name="Ravi A."/>
            <person name="Getino M."/>
            <person name="Pursley I."/>
            <person name="Horton D.L."/>
            <person name="Alikhan N.F."/>
            <person name="Baker D."/>
            <person name="Gharbi K."/>
            <person name="Hall N."/>
            <person name="Watson M."/>
            <person name="Adriaenssens E.M."/>
            <person name="Foster-Nyarko E."/>
            <person name="Jarju S."/>
            <person name="Secka A."/>
            <person name="Antonio M."/>
            <person name="Oren A."/>
            <person name="Chaudhuri R.R."/>
            <person name="La Ragione R."/>
            <person name="Hildebrand F."/>
            <person name="Pallen M.J."/>
        </authorList>
    </citation>
    <scope>NUCLEOTIDE SEQUENCE</scope>
    <source>
        <strain evidence="8">ChiHecec2B26-446</strain>
    </source>
</reference>
<dbReference type="GO" id="GO:0015074">
    <property type="term" value="P:DNA integration"/>
    <property type="evidence" value="ECO:0007669"/>
    <property type="project" value="UniProtKB-KW"/>
</dbReference>
<evidence type="ECO:0000313" key="9">
    <source>
        <dbReference type="Proteomes" id="UP000886752"/>
    </source>
</evidence>
<name>A0A9D1PZK7_9BACT</name>
<dbReference type="EMBL" id="DXHV01000082">
    <property type="protein sequence ID" value="HIW01453.1"/>
    <property type="molecule type" value="Genomic_DNA"/>
</dbReference>
<evidence type="ECO:0000259" key="7">
    <source>
        <dbReference type="PROSITE" id="PS51900"/>
    </source>
</evidence>
<feature type="domain" description="Tyr recombinase" evidence="6">
    <location>
        <begin position="228"/>
        <end position="412"/>
    </location>
</feature>
<dbReference type="Gene3D" id="1.10.443.10">
    <property type="entry name" value="Intergrase catalytic core"/>
    <property type="match status" value="1"/>
</dbReference>
<dbReference type="InterPro" id="IPR044068">
    <property type="entry name" value="CB"/>
</dbReference>
<accession>A0A9D1PZK7</accession>
<keyword evidence="3 5" id="KW-0238">DNA-binding</keyword>
<comment type="similarity">
    <text evidence="1">Belongs to the 'phage' integrase family.</text>
</comment>
<dbReference type="PANTHER" id="PTHR30349:SF64">
    <property type="entry name" value="PROPHAGE INTEGRASE INTD-RELATED"/>
    <property type="match status" value="1"/>
</dbReference>